<evidence type="ECO:0000313" key="3">
    <source>
        <dbReference type="Proteomes" id="UP001222800"/>
    </source>
</evidence>
<evidence type="ECO:0000256" key="1">
    <source>
        <dbReference type="SAM" id="SignalP"/>
    </source>
</evidence>
<feature type="signal peptide" evidence="1">
    <location>
        <begin position="1"/>
        <end position="26"/>
    </location>
</feature>
<dbReference type="EMBL" id="CP120733">
    <property type="protein sequence ID" value="WFD08774.1"/>
    <property type="molecule type" value="Genomic_DNA"/>
</dbReference>
<evidence type="ECO:0000313" key="2">
    <source>
        <dbReference type="EMBL" id="WFD08774.1"/>
    </source>
</evidence>
<proteinExistence type="predicted"/>
<dbReference type="SUPFAM" id="SSF89372">
    <property type="entry name" value="Fucose-specific lectin"/>
    <property type="match status" value="1"/>
</dbReference>
<keyword evidence="1" id="KW-0732">Signal</keyword>
<organism evidence="2 3">
    <name type="scientific">Tepidibacter hydrothermalis</name>
    <dbReference type="NCBI Taxonomy" id="3036126"/>
    <lineage>
        <taxon>Bacteria</taxon>
        <taxon>Bacillati</taxon>
        <taxon>Bacillota</taxon>
        <taxon>Clostridia</taxon>
        <taxon>Peptostreptococcales</taxon>
        <taxon>Peptostreptococcaceae</taxon>
        <taxon>Tepidibacter</taxon>
    </lineage>
</organism>
<protein>
    <submittedName>
        <fullName evidence="2">Uncharacterized protein</fullName>
    </submittedName>
</protein>
<name>A0ABY8EAE2_9FIRM</name>
<sequence>MKKIKSFNVIILSFILVILSFGSSFANTEFQEFEPLNFSESASAYDATTTVYNDELYVAFREDRQVRVKKYDGSNWVQIDNGSLNYDKSQETRSPSIVVYKNEIYVAWEESKARNNFQIRMKKYNGTNWVSVDNGCLNYDSRENANKPRLIVYDSNLYVMWGEWGTSEGFGYHVRMKKYNGTNWVSVDNGSLNEDKEGFSHLAKAIVYNNNLYITWSQDDKIKVKKYDGKNWTSVDNGTINYDAKKSATYPNLSVYNNKLYVVFREDGQLRVKKYDGTNWEQADKGSLNYTSSKMLSCASFVEYNNELYVVFEEDKQVRLKKYDGTSWIQADNGPLNYKPIKYDESSWAVGTIYKNELYFIWAEARSYGKGDLEMKKLIK</sequence>
<dbReference type="Proteomes" id="UP001222800">
    <property type="component" value="Chromosome"/>
</dbReference>
<keyword evidence="3" id="KW-1185">Reference proteome</keyword>
<dbReference type="RefSeq" id="WP_277730687.1">
    <property type="nucleotide sequence ID" value="NZ_CP120733.1"/>
</dbReference>
<gene>
    <name evidence="2" type="ORF">P4S50_10225</name>
</gene>
<accession>A0ABY8EAE2</accession>
<feature type="chain" id="PRO_5045307955" evidence="1">
    <location>
        <begin position="27"/>
        <end position="380"/>
    </location>
</feature>
<reference evidence="2 3" key="1">
    <citation type="submission" date="2023-03" db="EMBL/GenBank/DDBJ databases">
        <title>Complete genome sequence of Tepidibacter sp. SWIR-1, isolated from a deep-sea hydrothermal vent.</title>
        <authorList>
            <person name="Li X."/>
        </authorList>
    </citation>
    <scope>NUCLEOTIDE SEQUENCE [LARGE SCALE GENOMIC DNA]</scope>
    <source>
        <strain evidence="2 3">SWIR-1</strain>
    </source>
</reference>